<dbReference type="Pfam" id="PF11258">
    <property type="entry name" value="DUF3048"/>
    <property type="match status" value="1"/>
</dbReference>
<keyword evidence="2" id="KW-0732">Signal</keyword>
<organism evidence="5 6">
    <name type="scientific">Streptomyces synnematoformans</name>
    <dbReference type="NCBI Taxonomy" id="415721"/>
    <lineage>
        <taxon>Bacteria</taxon>
        <taxon>Bacillati</taxon>
        <taxon>Actinomycetota</taxon>
        <taxon>Actinomycetes</taxon>
        <taxon>Kitasatosporales</taxon>
        <taxon>Streptomycetaceae</taxon>
        <taxon>Streptomyces</taxon>
    </lineage>
</organism>
<dbReference type="SUPFAM" id="SSF159774">
    <property type="entry name" value="YerB-like"/>
    <property type="match status" value="1"/>
</dbReference>
<dbReference type="PROSITE" id="PS51257">
    <property type="entry name" value="PROKAR_LIPOPROTEIN"/>
    <property type="match status" value="1"/>
</dbReference>
<feature type="domain" description="DUF3048" evidence="3">
    <location>
        <begin position="58"/>
        <end position="185"/>
    </location>
</feature>
<evidence type="ECO:0000256" key="2">
    <source>
        <dbReference type="SAM" id="SignalP"/>
    </source>
</evidence>
<feature type="signal peptide" evidence="2">
    <location>
        <begin position="1"/>
        <end position="28"/>
    </location>
</feature>
<sequence length="327" mass="34191">MGASRIPRLLRAPAALPAALLLLPALLAGGCTDPSEDTREPGGETGAVSPFTGMAGRSGPVLGVKVDNAAPARPQTGLERADIVYVERVEAGLSRLLAVYAAHEPGRVGPVRSARESDLELLEQFGRPAFAFSGAQSKLLPLVDDAPLFPVPPGEAGEAYLRDPARPAPHNLFLRPEKALAAAPDADQPRDVGFRFGRAPAGGEATAERTVRYPAASFGFTWDAAAKRWLVSFDGSPAATADGGRLSAATVVVQHVTIRGSRFADRSGNVSPFTETVGSGKAEVLRGGRSYPASWERGSAGDGTEFTGADGERIRFAPGPVWIVFTE</sequence>
<dbReference type="RefSeq" id="WP_344291139.1">
    <property type="nucleotide sequence ID" value="NZ_BAAAPF010000124.1"/>
</dbReference>
<evidence type="ECO:0000259" key="3">
    <source>
        <dbReference type="Pfam" id="PF11258"/>
    </source>
</evidence>
<protein>
    <submittedName>
        <fullName evidence="5">DUF3048 domain-containing protein</fullName>
    </submittedName>
</protein>
<gene>
    <name evidence="5" type="ORF">GCM10009802_37420</name>
</gene>
<feature type="region of interest" description="Disordered" evidence="1">
    <location>
        <begin position="32"/>
        <end position="54"/>
    </location>
</feature>
<name>A0ABN2YM65_9ACTN</name>
<dbReference type="InterPro" id="IPR021416">
    <property type="entry name" value="DUF3048_N"/>
</dbReference>
<evidence type="ECO:0000256" key="1">
    <source>
        <dbReference type="SAM" id="MobiDB-lite"/>
    </source>
</evidence>
<reference evidence="5 6" key="1">
    <citation type="journal article" date="2019" name="Int. J. Syst. Evol. Microbiol.">
        <title>The Global Catalogue of Microorganisms (GCM) 10K type strain sequencing project: providing services to taxonomists for standard genome sequencing and annotation.</title>
        <authorList>
            <consortium name="The Broad Institute Genomics Platform"/>
            <consortium name="The Broad Institute Genome Sequencing Center for Infectious Disease"/>
            <person name="Wu L."/>
            <person name="Ma J."/>
        </authorList>
    </citation>
    <scope>NUCLEOTIDE SEQUENCE [LARGE SCALE GENOMIC DNA]</scope>
    <source>
        <strain evidence="5 6">JCM 15481</strain>
    </source>
</reference>
<dbReference type="Gene3D" id="3.50.90.10">
    <property type="entry name" value="YerB-like"/>
    <property type="match status" value="1"/>
</dbReference>
<evidence type="ECO:0000313" key="6">
    <source>
        <dbReference type="Proteomes" id="UP001500443"/>
    </source>
</evidence>
<accession>A0ABN2YM65</accession>
<proteinExistence type="predicted"/>
<dbReference type="InterPro" id="IPR023158">
    <property type="entry name" value="YerB-like_sf"/>
</dbReference>
<feature type="domain" description="DUF3048" evidence="4">
    <location>
        <begin position="210"/>
        <end position="323"/>
    </location>
</feature>
<dbReference type="InterPro" id="IPR035328">
    <property type="entry name" value="DUF3048_C"/>
</dbReference>
<dbReference type="Pfam" id="PF17479">
    <property type="entry name" value="DUF3048_C"/>
    <property type="match status" value="1"/>
</dbReference>
<comment type="caution">
    <text evidence="5">The sequence shown here is derived from an EMBL/GenBank/DDBJ whole genome shotgun (WGS) entry which is preliminary data.</text>
</comment>
<evidence type="ECO:0000313" key="5">
    <source>
        <dbReference type="EMBL" id="GAA2129584.1"/>
    </source>
</evidence>
<keyword evidence="6" id="KW-1185">Reference proteome</keyword>
<feature type="chain" id="PRO_5045982762" evidence="2">
    <location>
        <begin position="29"/>
        <end position="327"/>
    </location>
</feature>
<dbReference type="EMBL" id="BAAAPF010000124">
    <property type="protein sequence ID" value="GAA2129584.1"/>
    <property type="molecule type" value="Genomic_DNA"/>
</dbReference>
<evidence type="ECO:0000259" key="4">
    <source>
        <dbReference type="Pfam" id="PF17479"/>
    </source>
</evidence>
<dbReference type="Proteomes" id="UP001500443">
    <property type="component" value="Unassembled WGS sequence"/>
</dbReference>